<keyword evidence="2" id="KW-1185">Reference proteome</keyword>
<accession>A0ACB8LZY8</accession>
<gene>
    <name evidence="1" type="ORF">KPL71_007498</name>
</gene>
<reference evidence="2" key="1">
    <citation type="journal article" date="2023" name="Hortic. Res.">
        <title>A chromosome-level phased genome enabling allele-level studies in sweet orange: a case study on citrus Huanglongbing tolerance.</title>
        <authorList>
            <person name="Wu B."/>
            <person name="Yu Q."/>
            <person name="Deng Z."/>
            <person name="Duan Y."/>
            <person name="Luo F."/>
            <person name="Gmitter F. Jr."/>
        </authorList>
    </citation>
    <scope>NUCLEOTIDE SEQUENCE [LARGE SCALE GENOMIC DNA]</scope>
    <source>
        <strain evidence="2">cv. Valencia</strain>
    </source>
</reference>
<sequence>MVLTRPDISYALSVVSRYMVSPGKEHWRAVKWVLRYLSGTLSHGLVYGKSGIKSEGICGFVDSDFAGDLDRRISLTGSSAIYLSKNPAHHEKTKHIDIKLYFIRNVVSIGVVRMVKIHTDINHADMLTKVVTTAKFKVCLDIAGLGCWYFIMEMEGKIKGDLFQGGELLFVKQIQEAKTAEDLCILVPIANGSKKMEVVIIIDILRRAKANVVVASVEDKLEIMASRQVKLVADMLIDEAAKLSYDLIVLPGGLGGAQAFAKSEKLVNMLKKQKESNRPYGARCASPALVLKPHGLLKDKKATTSYRIKVKSKTGLWLMATLSPAESQELPWNLHWQLWRSFLAATKRLSLQRYCFSPAPKICTRT</sequence>
<proteinExistence type="predicted"/>
<protein>
    <submittedName>
        <fullName evidence="1">Protein DJ-1</fullName>
    </submittedName>
</protein>
<dbReference type="EMBL" id="CM039172">
    <property type="protein sequence ID" value="KAH9778866.1"/>
    <property type="molecule type" value="Genomic_DNA"/>
</dbReference>
<dbReference type="Proteomes" id="UP000829398">
    <property type="component" value="Chromosome 3"/>
</dbReference>
<evidence type="ECO:0000313" key="1">
    <source>
        <dbReference type="EMBL" id="KAH9778866.1"/>
    </source>
</evidence>
<comment type="caution">
    <text evidence="1">The sequence shown here is derived from an EMBL/GenBank/DDBJ whole genome shotgun (WGS) entry which is preliminary data.</text>
</comment>
<organism evidence="1 2">
    <name type="scientific">Citrus sinensis</name>
    <name type="common">Sweet orange</name>
    <name type="synonym">Citrus aurantium var. sinensis</name>
    <dbReference type="NCBI Taxonomy" id="2711"/>
    <lineage>
        <taxon>Eukaryota</taxon>
        <taxon>Viridiplantae</taxon>
        <taxon>Streptophyta</taxon>
        <taxon>Embryophyta</taxon>
        <taxon>Tracheophyta</taxon>
        <taxon>Spermatophyta</taxon>
        <taxon>Magnoliopsida</taxon>
        <taxon>eudicotyledons</taxon>
        <taxon>Gunneridae</taxon>
        <taxon>Pentapetalae</taxon>
        <taxon>rosids</taxon>
        <taxon>malvids</taxon>
        <taxon>Sapindales</taxon>
        <taxon>Rutaceae</taxon>
        <taxon>Aurantioideae</taxon>
        <taxon>Citrus</taxon>
    </lineage>
</organism>
<evidence type="ECO:0000313" key="2">
    <source>
        <dbReference type="Proteomes" id="UP000829398"/>
    </source>
</evidence>
<name>A0ACB8LZY8_CITSI</name>